<dbReference type="AlphaFoldDB" id="A0A813Q586"/>
<dbReference type="OrthoDB" id="10028746at2759"/>
<reference evidence="2" key="1">
    <citation type="submission" date="2021-02" db="EMBL/GenBank/DDBJ databases">
        <authorList>
            <person name="Nowell W R."/>
        </authorList>
    </citation>
    <scope>NUCLEOTIDE SEQUENCE</scope>
</reference>
<dbReference type="EMBL" id="CAJOAX010002481">
    <property type="protein sequence ID" value="CAF3799354.1"/>
    <property type="molecule type" value="Genomic_DNA"/>
</dbReference>
<organism evidence="2 4">
    <name type="scientific">Rotaria sordida</name>
    <dbReference type="NCBI Taxonomy" id="392033"/>
    <lineage>
        <taxon>Eukaryota</taxon>
        <taxon>Metazoa</taxon>
        <taxon>Spiralia</taxon>
        <taxon>Gnathifera</taxon>
        <taxon>Rotifera</taxon>
        <taxon>Eurotatoria</taxon>
        <taxon>Bdelloidea</taxon>
        <taxon>Philodinida</taxon>
        <taxon>Philodinidae</taxon>
        <taxon>Rotaria</taxon>
    </lineage>
</organism>
<accession>A0A813Q586</accession>
<name>A0A813Q586_9BILA</name>
<keyword evidence="1" id="KW-1133">Transmembrane helix</keyword>
<protein>
    <submittedName>
        <fullName evidence="2">Uncharacterized protein</fullName>
    </submittedName>
</protein>
<dbReference type="Proteomes" id="UP000663823">
    <property type="component" value="Unassembled WGS sequence"/>
</dbReference>
<feature type="transmembrane region" description="Helical" evidence="1">
    <location>
        <begin position="21"/>
        <end position="42"/>
    </location>
</feature>
<evidence type="ECO:0000313" key="2">
    <source>
        <dbReference type="EMBL" id="CAF0762104.1"/>
    </source>
</evidence>
<evidence type="ECO:0000313" key="4">
    <source>
        <dbReference type="Proteomes" id="UP000663882"/>
    </source>
</evidence>
<dbReference type="EMBL" id="CAJNOO010000038">
    <property type="protein sequence ID" value="CAF0762104.1"/>
    <property type="molecule type" value="Genomic_DNA"/>
</dbReference>
<sequence>MLGRLFRSQNRTVIYNRAHRITASFLIGVTCVSFLAVCHQLYKAKTEYLPDIRRRGKERLEKALALRQSEAELVEQQRLAEKQLEINTNLQQ</sequence>
<comment type="caution">
    <text evidence="2">The sequence shown here is derived from an EMBL/GenBank/DDBJ whole genome shotgun (WGS) entry which is preliminary data.</text>
</comment>
<keyword evidence="1" id="KW-0812">Transmembrane</keyword>
<proteinExistence type="predicted"/>
<evidence type="ECO:0000256" key="1">
    <source>
        <dbReference type="SAM" id="Phobius"/>
    </source>
</evidence>
<keyword evidence="1" id="KW-0472">Membrane</keyword>
<dbReference type="Proteomes" id="UP000663882">
    <property type="component" value="Unassembled WGS sequence"/>
</dbReference>
<gene>
    <name evidence="3" type="ORF">OTI717_LOCUS18184</name>
    <name evidence="2" type="ORF">RFH988_LOCUS1891</name>
</gene>
<evidence type="ECO:0000313" key="3">
    <source>
        <dbReference type="EMBL" id="CAF3799354.1"/>
    </source>
</evidence>